<dbReference type="RefSeq" id="WP_015062888.1">
    <property type="nucleotide sequence ID" value="NC_019351.1"/>
</dbReference>
<organism evidence="2">
    <name type="scientific">Lactococcus lactis subsp. cremoris</name>
    <name type="common">Streptococcus cremoris</name>
    <dbReference type="NCBI Taxonomy" id="1359"/>
    <lineage>
        <taxon>Bacteria</taxon>
        <taxon>Bacillati</taxon>
        <taxon>Bacillota</taxon>
        <taxon>Bacilli</taxon>
        <taxon>Lactobacillales</taxon>
        <taxon>Streptococcaceae</taxon>
        <taxon>Lactococcus</taxon>
    </lineage>
</organism>
<reference evidence="2" key="1">
    <citation type="journal article" date="2012" name="J. Dairy Sci.">
        <title>Novel conjugative plasmids from the natural isolate Lactococcus lactis subspecies cremoris DPC3758: A repository of genes for the potential improvement of dairy starters.</title>
        <authorList>
            <person name="Fallico V."/>
            <person name="Ross R.P."/>
            <person name="Fitzgerald G.F."/>
            <person name="McAuliffe O."/>
        </authorList>
    </citation>
    <scope>NUCLEOTIDE SEQUENCE</scope>
    <source>
        <strain evidence="2">DPC3758</strain>
        <plasmid evidence="2">pAF22</plasmid>
    </source>
</reference>
<dbReference type="EMBL" id="JQ821357">
    <property type="protein sequence ID" value="AFM72782.1"/>
    <property type="molecule type" value="Genomic_DNA"/>
</dbReference>
<keyword evidence="2" id="KW-0614">Plasmid</keyword>
<proteinExistence type="predicted"/>
<keyword evidence="1" id="KW-0175">Coiled coil</keyword>
<name>I6T4U3_LACLC</name>
<evidence type="ECO:0000313" key="2">
    <source>
        <dbReference type="EMBL" id="AFM72782.1"/>
    </source>
</evidence>
<dbReference type="AlphaFoldDB" id="I6T4U3"/>
<geneLocation type="plasmid" evidence="2">
    <name>pAF22</name>
</geneLocation>
<gene>
    <name evidence="2" type="ORF">pAF22_p07</name>
</gene>
<accession>I6T4U3</accession>
<feature type="coiled-coil region" evidence="1">
    <location>
        <begin position="179"/>
        <end position="216"/>
    </location>
</feature>
<protein>
    <submittedName>
        <fullName evidence="2">Uncharacterized protein</fullName>
    </submittedName>
</protein>
<evidence type="ECO:0000256" key="1">
    <source>
        <dbReference type="SAM" id="Coils"/>
    </source>
</evidence>
<sequence length="216" mass="24790">MGGEKTLKTERWQAINHHLVIDEASKKAVIVKDKDKKILNDPLAVKTLVDTEGQPVKTARTKLIRDTLRSKIKLEPLSVKRQFNDKGEYENAKKAENLLSNRPAEQYKQVKAELKFFGQSFLEGFLGFYGLEVDNALAEYENTLQVLEEQELGQPDKSYYIGVFKKGEAQKVTDEMYSREFAEKELKKFNDSLAKEQAVKEEVTQAISQSQKLERE</sequence>